<name>A0A7C4B9B9_THEPE</name>
<protein>
    <submittedName>
        <fullName evidence="4">Uncharacterized protein</fullName>
    </submittedName>
</protein>
<dbReference type="EMBL" id="DTFI01000083">
    <property type="protein sequence ID" value="HGI43433.1"/>
    <property type="molecule type" value="Genomic_DNA"/>
</dbReference>
<dbReference type="AlphaFoldDB" id="A0A7C4B9B9"/>
<dbReference type="Pfam" id="PF01905">
    <property type="entry name" value="DevR"/>
    <property type="match status" value="1"/>
</dbReference>
<evidence type="ECO:0000256" key="1">
    <source>
        <dbReference type="ARBA" id="ARBA00023118"/>
    </source>
</evidence>
<dbReference type="GO" id="GO:0051607">
    <property type="term" value="P:defense response to virus"/>
    <property type="evidence" value="ECO:0007669"/>
    <property type="project" value="UniProtKB-KW"/>
</dbReference>
<comment type="caution">
    <text evidence="4">The sequence shown here is derived from an EMBL/GenBank/DDBJ whole genome shotgun (WGS) entry which is preliminary data.</text>
</comment>
<proteinExistence type="predicted"/>
<evidence type="ECO:0000256" key="2">
    <source>
        <dbReference type="ARBA" id="ARBA00025626"/>
    </source>
</evidence>
<organism evidence="4">
    <name type="scientific">Thermofilum pendens</name>
    <dbReference type="NCBI Taxonomy" id="2269"/>
    <lineage>
        <taxon>Archaea</taxon>
        <taxon>Thermoproteota</taxon>
        <taxon>Thermoprotei</taxon>
        <taxon>Thermofilales</taxon>
        <taxon>Thermofilaceae</taxon>
        <taxon>Thermofilum</taxon>
    </lineage>
</organism>
<sequence>MARTGNGGEILRAGRYSKIHKQHFEEGTYRITERIAEEAKQRVPQSAQRKKGRSGEEPEKSEKAEQNAEMLSYERVLVEDCAICDSHGFLLAIQGYPQVRRESCVKFSFAVPYIVG</sequence>
<accession>A0A7C4B9B9</accession>
<evidence type="ECO:0000256" key="3">
    <source>
        <dbReference type="SAM" id="MobiDB-lite"/>
    </source>
</evidence>
<feature type="compositionally biased region" description="Basic and acidic residues" evidence="3">
    <location>
        <begin position="53"/>
        <end position="66"/>
    </location>
</feature>
<feature type="region of interest" description="Disordered" evidence="3">
    <location>
        <begin position="36"/>
        <end position="67"/>
    </location>
</feature>
<dbReference type="InterPro" id="IPR010154">
    <property type="entry name" value="CRISPR-assoc_Cas7/Cst2/DevR"/>
</dbReference>
<keyword evidence="1" id="KW-0051">Antiviral defense</keyword>
<reference evidence="4" key="1">
    <citation type="journal article" date="2020" name="mSystems">
        <title>Genome- and Community-Level Interaction Insights into Carbon Utilization and Element Cycling Functions of Hydrothermarchaeota in Hydrothermal Sediment.</title>
        <authorList>
            <person name="Zhou Z."/>
            <person name="Liu Y."/>
            <person name="Xu W."/>
            <person name="Pan J."/>
            <person name="Luo Z.H."/>
            <person name="Li M."/>
        </authorList>
    </citation>
    <scope>NUCLEOTIDE SEQUENCE [LARGE SCALE GENOMIC DNA]</scope>
    <source>
        <strain evidence="4">SpSt-735</strain>
    </source>
</reference>
<gene>
    <name evidence="4" type="ORF">ENV17_03495</name>
</gene>
<evidence type="ECO:0000313" key="4">
    <source>
        <dbReference type="EMBL" id="HGI43433.1"/>
    </source>
</evidence>
<comment type="function">
    <text evidence="2">CRISPR (clustered regularly interspaced short palindromic repeat) is an adaptive immune system that provides protection against mobile genetic elements (viruses, transposable elements and conjugative plasmids). CRISPR clusters contain spacers, sequences complementary to antecedent mobile elements, and target invading nucleic acids. CRISPR clusters are transcribed and processed into CRISPR RNA (crRNA).</text>
</comment>